<keyword evidence="2" id="KW-1185">Reference proteome</keyword>
<dbReference type="OMA" id="RCCTKWS"/>
<evidence type="ECO:0000313" key="1">
    <source>
        <dbReference type="EMBL" id="KAJ6222857.1"/>
    </source>
</evidence>
<reference evidence="1" key="1">
    <citation type="submission" date="2022-12" db="EMBL/GenBank/DDBJ databases">
        <title>Genome assemblies of Blomia tropicalis.</title>
        <authorList>
            <person name="Cui Y."/>
        </authorList>
    </citation>
    <scope>NUCLEOTIDE SEQUENCE</scope>
    <source>
        <tissue evidence="1">Adult mites</tissue>
    </source>
</reference>
<protein>
    <submittedName>
        <fullName evidence="1">Uncharacterized protein</fullName>
    </submittedName>
</protein>
<name>A0A9Q0MEI2_BLOTA</name>
<sequence length="129" mass="15135">MGILYTDVPMSNLVRRCFQSIPLTYREKCLFESYERFIGSVYPLKSRCCTKWSQIECIEKYAYNAIYCDMHQRLAVSRFFNQIKSLNDNGSPECSIYRPIDEERQLWSSDLGRVPKCAVSSKEHLGKRV</sequence>
<organism evidence="1 2">
    <name type="scientific">Blomia tropicalis</name>
    <name type="common">Mite</name>
    <dbReference type="NCBI Taxonomy" id="40697"/>
    <lineage>
        <taxon>Eukaryota</taxon>
        <taxon>Metazoa</taxon>
        <taxon>Ecdysozoa</taxon>
        <taxon>Arthropoda</taxon>
        <taxon>Chelicerata</taxon>
        <taxon>Arachnida</taxon>
        <taxon>Acari</taxon>
        <taxon>Acariformes</taxon>
        <taxon>Sarcoptiformes</taxon>
        <taxon>Astigmata</taxon>
        <taxon>Glycyphagoidea</taxon>
        <taxon>Echimyopodidae</taxon>
        <taxon>Blomia</taxon>
    </lineage>
</organism>
<dbReference type="Proteomes" id="UP001142055">
    <property type="component" value="Chromosome 1"/>
</dbReference>
<gene>
    <name evidence="1" type="ORF">RDWZM_001402</name>
</gene>
<dbReference type="AlphaFoldDB" id="A0A9Q0MEI2"/>
<comment type="caution">
    <text evidence="1">The sequence shown here is derived from an EMBL/GenBank/DDBJ whole genome shotgun (WGS) entry which is preliminary data.</text>
</comment>
<proteinExistence type="predicted"/>
<dbReference type="EMBL" id="JAPWDV010000001">
    <property type="protein sequence ID" value="KAJ6222857.1"/>
    <property type="molecule type" value="Genomic_DNA"/>
</dbReference>
<evidence type="ECO:0000313" key="2">
    <source>
        <dbReference type="Proteomes" id="UP001142055"/>
    </source>
</evidence>
<accession>A0A9Q0MEI2</accession>